<feature type="transmembrane region" description="Helical" evidence="6">
    <location>
        <begin position="54"/>
        <end position="73"/>
    </location>
</feature>
<dbReference type="Pfam" id="PF01478">
    <property type="entry name" value="Peptidase_A24"/>
    <property type="match status" value="1"/>
</dbReference>
<dbReference type="PANTHER" id="PTHR36506:SF1">
    <property type="entry name" value="PREFLAGELLIN PEPTIDASE"/>
    <property type="match status" value="1"/>
</dbReference>
<sequence length="254" mass="28494">MIEILKILFSMPFLLYSCYSDLKSRRVSNKVWKCMLTSGSGFVIYQIYTDGLSYLISLLSSGILVFTIVYILFQFGAFGGGDAKGLIVLSILFPSYPVFGFSGKIYPLLGVPPIGFFTFTVLGNALLLTTLVPLGMFGYNLLHFSPEMIKNPLYMFIGYRTEISSLKFKKHLGLLEKFELDETGSLIKKFARTGLDFDADRKPELEEYLKKGLIEKEIWVTPGLPFMLSITAGFITAVVFGDLIFYTIMSLIVS</sequence>
<dbReference type="PROSITE" id="PS51257">
    <property type="entry name" value="PROKAR_LIPOPROTEIN"/>
    <property type="match status" value="1"/>
</dbReference>
<keyword evidence="10" id="KW-1185">Reference proteome</keyword>
<gene>
    <name evidence="9" type="ORF">MSBR3_1940</name>
</gene>
<dbReference type="GO" id="GO:0005886">
    <property type="term" value="C:plasma membrane"/>
    <property type="evidence" value="ECO:0007669"/>
    <property type="project" value="UniProtKB-SubCell"/>
</dbReference>
<protein>
    <submittedName>
        <fullName evidence="9">Signal peptidase, type IV-prepilin/preflagellin</fullName>
    </submittedName>
</protein>
<feature type="domain" description="Prepilin type IV endopeptidase peptidase" evidence="7">
    <location>
        <begin position="9"/>
        <end position="118"/>
    </location>
</feature>
<dbReference type="InterPro" id="IPR052218">
    <property type="entry name" value="Preflagellin_Peptidase"/>
</dbReference>
<reference evidence="9" key="1">
    <citation type="submission" date="2014-07" db="EMBL/GenBank/DDBJ databases">
        <title>Methanogenic archaea and the global carbon cycle.</title>
        <authorList>
            <person name="Henriksen J.R."/>
            <person name="Luke J."/>
            <person name="Reinhart S."/>
            <person name="Benedict M.N."/>
            <person name="Youngblut N.D."/>
            <person name="Metcalf M.E."/>
            <person name="Whitaker R.J."/>
            <person name="Metcalf W.W."/>
        </authorList>
    </citation>
    <scope>NUCLEOTIDE SEQUENCE [LARGE SCALE GENOMIC DNA]</scope>
    <source>
        <strain evidence="9">3</strain>
    </source>
</reference>
<evidence type="ECO:0000256" key="3">
    <source>
        <dbReference type="ARBA" id="ARBA00022692"/>
    </source>
</evidence>
<feature type="domain" description="Preflagellin peptidase C-terminal" evidence="8">
    <location>
        <begin position="150"/>
        <end position="243"/>
    </location>
</feature>
<accession>A0A0E3SN36</accession>
<keyword evidence="2" id="KW-1003">Cell membrane</keyword>
<dbReference type="KEGG" id="mbak:MSBR3_1940"/>
<dbReference type="Gene3D" id="1.20.120.1220">
    <property type="match status" value="1"/>
</dbReference>
<dbReference type="PANTHER" id="PTHR36506">
    <property type="entry name" value="PREFLAGELLIN PEPTIDASE"/>
    <property type="match status" value="1"/>
</dbReference>
<evidence type="ECO:0000259" key="7">
    <source>
        <dbReference type="Pfam" id="PF01478"/>
    </source>
</evidence>
<keyword evidence="3 6" id="KW-0812">Transmembrane</keyword>
<organism evidence="9 10">
    <name type="scientific">Methanosarcina barkeri 3</name>
    <dbReference type="NCBI Taxonomy" id="1434107"/>
    <lineage>
        <taxon>Archaea</taxon>
        <taxon>Methanobacteriati</taxon>
        <taxon>Methanobacteriota</taxon>
        <taxon>Stenosarchaea group</taxon>
        <taxon>Methanomicrobia</taxon>
        <taxon>Methanosarcinales</taxon>
        <taxon>Methanosarcinaceae</taxon>
        <taxon>Methanosarcina</taxon>
    </lineage>
</organism>
<evidence type="ECO:0000313" key="9">
    <source>
        <dbReference type="EMBL" id="AKB82518.1"/>
    </source>
</evidence>
<feature type="transmembrane region" description="Helical" evidence="6">
    <location>
        <begin position="85"/>
        <end position="102"/>
    </location>
</feature>
<evidence type="ECO:0000256" key="4">
    <source>
        <dbReference type="ARBA" id="ARBA00022989"/>
    </source>
</evidence>
<dbReference type="HOGENOM" id="CLU_086258_0_0_2"/>
<dbReference type="GO" id="GO:0004190">
    <property type="term" value="F:aspartic-type endopeptidase activity"/>
    <property type="evidence" value="ECO:0007669"/>
    <property type="project" value="InterPro"/>
</dbReference>
<evidence type="ECO:0000259" key="8">
    <source>
        <dbReference type="Pfam" id="PF06847"/>
    </source>
</evidence>
<dbReference type="OrthoDB" id="19094at2157"/>
<dbReference type="AlphaFoldDB" id="A0A0E3SN36"/>
<dbReference type="GeneID" id="24789506"/>
<comment type="subcellular location">
    <subcellularLocation>
        <location evidence="1">Cell membrane</location>
        <topology evidence="1">Multi-pass membrane protein</topology>
    </subcellularLocation>
</comment>
<dbReference type="RefSeq" id="WP_048108018.1">
    <property type="nucleotide sequence ID" value="NZ_CP009517.1"/>
</dbReference>
<dbReference type="InterPro" id="IPR009655">
    <property type="entry name" value="Preflagellin_peptidase_C"/>
</dbReference>
<name>A0A0E3SN36_METBA</name>
<keyword evidence="4 6" id="KW-1133">Transmembrane helix</keyword>
<dbReference type="Pfam" id="PF06847">
    <property type="entry name" value="Arc_PepC_II"/>
    <property type="match status" value="1"/>
</dbReference>
<evidence type="ECO:0000256" key="2">
    <source>
        <dbReference type="ARBA" id="ARBA00022475"/>
    </source>
</evidence>
<proteinExistence type="predicted"/>
<evidence type="ECO:0000256" key="6">
    <source>
        <dbReference type="SAM" id="Phobius"/>
    </source>
</evidence>
<evidence type="ECO:0000256" key="1">
    <source>
        <dbReference type="ARBA" id="ARBA00004651"/>
    </source>
</evidence>
<dbReference type="Gene3D" id="6.10.250.3240">
    <property type="match status" value="1"/>
</dbReference>
<evidence type="ECO:0000313" key="10">
    <source>
        <dbReference type="Proteomes" id="UP000033066"/>
    </source>
</evidence>
<dbReference type="Proteomes" id="UP000033066">
    <property type="component" value="Chromosome"/>
</dbReference>
<feature type="transmembrane region" description="Helical" evidence="6">
    <location>
        <begin position="114"/>
        <end position="142"/>
    </location>
</feature>
<keyword evidence="5 6" id="KW-0472">Membrane</keyword>
<dbReference type="EMBL" id="CP009517">
    <property type="protein sequence ID" value="AKB82518.1"/>
    <property type="molecule type" value="Genomic_DNA"/>
</dbReference>
<dbReference type="STRING" id="1434107.MSBR3_1940"/>
<feature type="transmembrane region" description="Helical" evidence="6">
    <location>
        <begin position="226"/>
        <end position="253"/>
    </location>
</feature>
<evidence type="ECO:0000256" key="5">
    <source>
        <dbReference type="ARBA" id="ARBA00023136"/>
    </source>
</evidence>
<dbReference type="InterPro" id="IPR000045">
    <property type="entry name" value="Prepilin_IV_endopep_pep"/>
</dbReference>
<dbReference type="PATRIC" id="fig|1434107.4.peg.2488"/>